<protein>
    <recommendedName>
        <fullName evidence="1">HTH cro/C1-type domain-containing protein</fullName>
    </recommendedName>
</protein>
<evidence type="ECO:0000313" key="2">
    <source>
        <dbReference type="EMBL" id="GAA1778782.1"/>
    </source>
</evidence>
<dbReference type="SUPFAM" id="SSF47413">
    <property type="entry name" value="lambda repressor-like DNA-binding domains"/>
    <property type="match status" value="1"/>
</dbReference>
<evidence type="ECO:0000259" key="1">
    <source>
        <dbReference type="PROSITE" id="PS50943"/>
    </source>
</evidence>
<comment type="caution">
    <text evidence="2">The sequence shown here is derived from an EMBL/GenBank/DDBJ whole genome shotgun (WGS) entry which is preliminary data.</text>
</comment>
<proteinExistence type="predicted"/>
<dbReference type="InterPro" id="IPR001387">
    <property type="entry name" value="Cro/C1-type_HTH"/>
</dbReference>
<dbReference type="PROSITE" id="PS50943">
    <property type="entry name" value="HTH_CROC1"/>
    <property type="match status" value="1"/>
</dbReference>
<reference evidence="2 3" key="1">
    <citation type="journal article" date="2019" name="Int. J. Syst. Evol. Microbiol.">
        <title>The Global Catalogue of Microorganisms (GCM) 10K type strain sequencing project: providing services to taxonomists for standard genome sequencing and annotation.</title>
        <authorList>
            <consortium name="The Broad Institute Genomics Platform"/>
            <consortium name="The Broad Institute Genome Sequencing Center for Infectious Disease"/>
            <person name="Wu L."/>
            <person name="Ma J."/>
        </authorList>
    </citation>
    <scope>NUCLEOTIDE SEQUENCE [LARGE SCALE GENOMIC DNA]</scope>
    <source>
        <strain evidence="2 3">JCM 13249</strain>
    </source>
</reference>
<dbReference type="Proteomes" id="UP001500655">
    <property type="component" value="Unassembled WGS sequence"/>
</dbReference>
<accession>A0ABN2L8C9</accession>
<dbReference type="SMART" id="SM00530">
    <property type="entry name" value="HTH_XRE"/>
    <property type="match status" value="1"/>
</dbReference>
<organism evidence="2 3">
    <name type="scientific">Luedemannella helvata</name>
    <dbReference type="NCBI Taxonomy" id="349315"/>
    <lineage>
        <taxon>Bacteria</taxon>
        <taxon>Bacillati</taxon>
        <taxon>Actinomycetota</taxon>
        <taxon>Actinomycetes</taxon>
        <taxon>Micromonosporales</taxon>
        <taxon>Micromonosporaceae</taxon>
        <taxon>Luedemannella</taxon>
    </lineage>
</organism>
<feature type="domain" description="HTH cro/C1-type" evidence="1">
    <location>
        <begin position="48"/>
        <end position="97"/>
    </location>
</feature>
<gene>
    <name evidence="2" type="ORF">GCM10009681_56890</name>
</gene>
<evidence type="ECO:0000313" key="3">
    <source>
        <dbReference type="Proteomes" id="UP001500655"/>
    </source>
</evidence>
<name>A0ABN2L8C9_9ACTN</name>
<dbReference type="Pfam" id="PF13560">
    <property type="entry name" value="HTH_31"/>
    <property type="match status" value="1"/>
</dbReference>
<dbReference type="EMBL" id="BAAALS010000066">
    <property type="protein sequence ID" value="GAA1778782.1"/>
    <property type="molecule type" value="Genomic_DNA"/>
</dbReference>
<dbReference type="CDD" id="cd00093">
    <property type="entry name" value="HTH_XRE"/>
    <property type="match status" value="1"/>
</dbReference>
<dbReference type="Gene3D" id="1.10.260.40">
    <property type="entry name" value="lambda repressor-like DNA-binding domains"/>
    <property type="match status" value="1"/>
</dbReference>
<sequence>MPPSGLSLAVSTTLDIRWTLRNGFVDERKAMVHHVAMDLDWVALGEELRATRLQLGLTMEALAEKAGVSRMTYHKVEKGETRGRIPPSLPKIEEALGWPSGRATAILTGQRPVKAVKADLSSELERSISLAAIATRGDLTAAEIQELSQRVLADLHARGLL</sequence>
<dbReference type="InterPro" id="IPR010982">
    <property type="entry name" value="Lambda_DNA-bd_dom_sf"/>
</dbReference>
<keyword evidence="3" id="KW-1185">Reference proteome</keyword>